<evidence type="ECO:0000256" key="2">
    <source>
        <dbReference type="ARBA" id="ARBA00022428"/>
    </source>
</evidence>
<feature type="binding site" evidence="7">
    <location>
        <position position="239"/>
    </location>
    <ligand>
        <name>Mg(2+)</name>
        <dbReference type="ChEBI" id="CHEBI:18420"/>
    </ligand>
</feature>
<proteinExistence type="inferred from homology"/>
<sequence>MDINKIQMQRIKMPLKAPFITSFGEIKEKDIIIVRVFSEDQVGIAESVALPFPIANEETTDTVWYMLETFLIPQLLNSEIHDPKDVSKMFSYIRRNPMAKAALEMAVWDLYSKQNGKTLAAALGGSRKEIEVGVSIGIEDSIESLLKKVEGFLEEGYKKIKVKIKPGWDIKPLTAIRKSFGDRIPLMADANSAYTLDDKELLKELDMFHLIMIEQPLAYDDIIDHAKLQAEMNTPICLDESIHSAEDARKAIEINACKIINIKTGRVGGLTEAKKIHDLCEEKQIPVWCGGMLEAGIGRAHNIAIASLSNFTIPGDTSASSRYFDEDIILPEVTLAKPGIIEVPEKPGIGFEVNNGLINHLTVNEKVFEKKSQRSYN</sequence>
<dbReference type="UniPathway" id="UPA01057">
    <property type="reaction ID" value="UER00165"/>
</dbReference>
<dbReference type="GO" id="GO:0043748">
    <property type="term" value="F:O-succinylbenzoate synthase activity"/>
    <property type="evidence" value="ECO:0007669"/>
    <property type="project" value="UniProtKB-EC"/>
</dbReference>
<keyword evidence="5 7" id="KW-0456">Lyase</keyword>
<dbReference type="SFLD" id="SFLDF00009">
    <property type="entry name" value="o-succinylbenzoate_synthase"/>
    <property type="match status" value="1"/>
</dbReference>
<dbReference type="Pfam" id="PF02746">
    <property type="entry name" value="MR_MLE_N"/>
    <property type="match status" value="1"/>
</dbReference>
<dbReference type="AlphaFoldDB" id="A0A6I1FJK7"/>
<protein>
    <recommendedName>
        <fullName evidence="6 7">o-succinylbenzoate synthase</fullName>
        <shortName evidence="7">OSB synthase</shortName>
        <shortName evidence="7">OSBS</shortName>
        <ecNumber evidence="6 7">4.2.1.113</ecNumber>
    </recommendedName>
    <alternativeName>
        <fullName evidence="7">4-(2'-carboxyphenyl)-4-oxybutyric acid synthase</fullName>
    </alternativeName>
    <alternativeName>
        <fullName evidence="7">o-succinylbenzoic acid synthase</fullName>
    </alternativeName>
</protein>
<dbReference type="EMBL" id="WEIO01000005">
    <property type="protein sequence ID" value="KAB7706708.1"/>
    <property type="molecule type" value="Genomic_DNA"/>
</dbReference>
<dbReference type="UniPathway" id="UPA00079"/>
<dbReference type="NCBIfam" id="TIGR01928">
    <property type="entry name" value="menC_lowGC_arch"/>
    <property type="match status" value="1"/>
</dbReference>
<dbReference type="PANTHER" id="PTHR48073:SF5">
    <property type="entry name" value="O-SUCCINYLBENZOATE SYNTHASE"/>
    <property type="match status" value="1"/>
</dbReference>
<dbReference type="SMART" id="SM00922">
    <property type="entry name" value="MR_MLE"/>
    <property type="match status" value="1"/>
</dbReference>
<feature type="domain" description="Mandelate racemase/muconate lactonizing enzyme C-terminal" evidence="8">
    <location>
        <begin position="142"/>
        <end position="235"/>
    </location>
</feature>
<dbReference type="PANTHER" id="PTHR48073">
    <property type="entry name" value="O-SUCCINYLBENZOATE SYNTHASE-RELATED"/>
    <property type="match status" value="1"/>
</dbReference>
<evidence type="ECO:0000256" key="7">
    <source>
        <dbReference type="HAMAP-Rule" id="MF_01933"/>
    </source>
</evidence>
<evidence type="ECO:0000256" key="3">
    <source>
        <dbReference type="ARBA" id="ARBA00022723"/>
    </source>
</evidence>
<dbReference type="InterPro" id="IPR047585">
    <property type="entry name" value="MenC"/>
</dbReference>
<evidence type="ECO:0000256" key="1">
    <source>
        <dbReference type="ARBA" id="ARBA00001968"/>
    </source>
</evidence>
<organism evidence="9 10">
    <name type="scientific">Bacillus aerolatus</name>
    <dbReference type="NCBI Taxonomy" id="2653354"/>
    <lineage>
        <taxon>Bacteria</taxon>
        <taxon>Bacillati</taxon>
        <taxon>Bacillota</taxon>
        <taxon>Bacilli</taxon>
        <taxon>Bacillales</taxon>
        <taxon>Bacillaceae</taxon>
        <taxon>Bacillus</taxon>
    </lineage>
</organism>
<keyword evidence="2 7" id="KW-0474">Menaquinone biosynthesis</keyword>
<dbReference type="GO" id="GO:0000287">
    <property type="term" value="F:magnesium ion binding"/>
    <property type="evidence" value="ECO:0007669"/>
    <property type="project" value="UniProtKB-UniRule"/>
</dbReference>
<keyword evidence="4 7" id="KW-0460">Magnesium</keyword>
<comment type="function">
    <text evidence="7">Converts 2-succinyl-6-hydroxy-2,4-cyclohexadiene-1-carboxylate (SHCHC) to 2-succinylbenzoate (OSB).</text>
</comment>
<feature type="active site" description="Proton donor" evidence="7">
    <location>
        <position position="163"/>
    </location>
</feature>
<dbReference type="SUPFAM" id="SSF51604">
    <property type="entry name" value="Enolase C-terminal domain-like"/>
    <property type="match status" value="1"/>
</dbReference>
<dbReference type="InterPro" id="IPR029065">
    <property type="entry name" value="Enolase_C-like"/>
</dbReference>
<dbReference type="InterPro" id="IPR010197">
    <property type="entry name" value="OSBS/NAAAR"/>
</dbReference>
<evidence type="ECO:0000259" key="8">
    <source>
        <dbReference type="SMART" id="SM00922"/>
    </source>
</evidence>
<evidence type="ECO:0000256" key="4">
    <source>
        <dbReference type="ARBA" id="ARBA00022842"/>
    </source>
</evidence>
<evidence type="ECO:0000313" key="9">
    <source>
        <dbReference type="EMBL" id="KAB7706708.1"/>
    </source>
</evidence>
<keyword evidence="3 7" id="KW-0479">Metal-binding</keyword>
<reference evidence="9 10" key="1">
    <citation type="submission" date="2019-10" db="EMBL/GenBank/DDBJ databases">
        <title>Bacillus aerolatum sp. nov., isolated from bioaerosol of sport playgrounds.</title>
        <authorList>
            <person name="Chen P."/>
            <person name="Zhang G."/>
        </authorList>
    </citation>
    <scope>NUCLEOTIDE SEQUENCE [LARGE SCALE GENOMIC DNA]</scope>
    <source>
        <strain evidence="9 10">CX253</strain>
    </source>
</reference>
<dbReference type="RefSeq" id="WP_152151852.1">
    <property type="nucleotide sequence ID" value="NZ_WEIO01000005.1"/>
</dbReference>
<gene>
    <name evidence="7 9" type="primary">menC</name>
    <name evidence="9" type="ORF">F9802_10985</name>
</gene>
<dbReference type="EC" id="4.2.1.113" evidence="6 7"/>
<dbReference type="Proteomes" id="UP000429595">
    <property type="component" value="Unassembled WGS sequence"/>
</dbReference>
<dbReference type="SFLD" id="SFLDS00001">
    <property type="entry name" value="Enolase"/>
    <property type="match status" value="1"/>
</dbReference>
<feature type="binding site" evidence="7">
    <location>
        <position position="214"/>
    </location>
    <ligand>
        <name>Mg(2+)</name>
        <dbReference type="ChEBI" id="CHEBI:18420"/>
    </ligand>
</feature>
<dbReference type="CDD" id="cd03317">
    <property type="entry name" value="NAAAR"/>
    <property type="match status" value="1"/>
</dbReference>
<dbReference type="Gene3D" id="3.30.390.10">
    <property type="entry name" value="Enolase-like, N-terminal domain"/>
    <property type="match status" value="1"/>
</dbReference>
<comment type="pathway">
    <text evidence="7">Quinol/quinone metabolism; menaquinone biosynthesis.</text>
</comment>
<dbReference type="SFLD" id="SFLDG00180">
    <property type="entry name" value="muconate_cycloisomerase"/>
    <property type="match status" value="1"/>
</dbReference>
<dbReference type="InterPro" id="IPR013341">
    <property type="entry name" value="Mandelate_racemase_N_dom"/>
</dbReference>
<name>A0A6I1FJK7_9BACI</name>
<comment type="similarity">
    <text evidence="7">Belongs to the mandelate racemase/muconate lactonizing enzyme family. MenC type 2 subfamily.</text>
</comment>
<evidence type="ECO:0000313" key="10">
    <source>
        <dbReference type="Proteomes" id="UP000429595"/>
    </source>
</evidence>
<dbReference type="Gene3D" id="3.20.20.120">
    <property type="entry name" value="Enolase-like C-terminal domain"/>
    <property type="match status" value="1"/>
</dbReference>
<comment type="catalytic activity">
    <reaction evidence="7">
        <text>(1R,6R)-6-hydroxy-2-succinyl-cyclohexa-2,4-diene-1-carboxylate = 2-succinylbenzoate + H2O</text>
        <dbReference type="Rhea" id="RHEA:10196"/>
        <dbReference type="ChEBI" id="CHEBI:15377"/>
        <dbReference type="ChEBI" id="CHEBI:18325"/>
        <dbReference type="ChEBI" id="CHEBI:58689"/>
        <dbReference type="EC" id="4.2.1.113"/>
    </reaction>
</comment>
<dbReference type="Pfam" id="PF13378">
    <property type="entry name" value="MR_MLE_C"/>
    <property type="match status" value="1"/>
</dbReference>
<dbReference type="GO" id="GO:0016854">
    <property type="term" value="F:racemase and epimerase activity"/>
    <property type="evidence" value="ECO:0007669"/>
    <property type="project" value="UniProtKB-ARBA"/>
</dbReference>
<dbReference type="InterPro" id="IPR036849">
    <property type="entry name" value="Enolase-like_C_sf"/>
</dbReference>
<dbReference type="SUPFAM" id="SSF54826">
    <property type="entry name" value="Enolase N-terminal domain-like"/>
    <property type="match status" value="1"/>
</dbReference>
<evidence type="ECO:0000256" key="5">
    <source>
        <dbReference type="ARBA" id="ARBA00023239"/>
    </source>
</evidence>
<comment type="cofactor">
    <cofactor evidence="1 7">
        <name>a divalent metal cation</name>
        <dbReference type="ChEBI" id="CHEBI:60240"/>
    </cofactor>
</comment>
<comment type="pathway">
    <text evidence="7">Quinol/quinone metabolism; 1,4-dihydroxy-2-naphthoate biosynthesis; 1,4-dihydroxy-2-naphthoate from chorismate: step 4/7.</text>
</comment>
<dbReference type="InterPro" id="IPR013342">
    <property type="entry name" value="Mandelate_racemase_C"/>
</dbReference>
<dbReference type="InterPro" id="IPR029017">
    <property type="entry name" value="Enolase-like_N"/>
</dbReference>
<feature type="binding site" evidence="7">
    <location>
        <position position="189"/>
    </location>
    <ligand>
        <name>Mg(2+)</name>
        <dbReference type="ChEBI" id="CHEBI:18420"/>
    </ligand>
</feature>
<dbReference type="HAMAP" id="MF_01933">
    <property type="entry name" value="MenC_2"/>
    <property type="match status" value="1"/>
</dbReference>
<feature type="active site" description="Proton acceptor" evidence="7">
    <location>
        <position position="263"/>
    </location>
</feature>
<keyword evidence="10" id="KW-1185">Reference proteome</keyword>
<dbReference type="GO" id="GO:0009234">
    <property type="term" value="P:menaquinone biosynthetic process"/>
    <property type="evidence" value="ECO:0007669"/>
    <property type="project" value="UniProtKB-UniRule"/>
</dbReference>
<evidence type="ECO:0000256" key="6">
    <source>
        <dbReference type="ARBA" id="ARBA00029491"/>
    </source>
</evidence>
<comment type="caution">
    <text evidence="9">The sequence shown here is derived from an EMBL/GenBank/DDBJ whole genome shotgun (WGS) entry which is preliminary data.</text>
</comment>
<accession>A0A6I1FJK7</accession>